<evidence type="ECO:0000256" key="7">
    <source>
        <dbReference type="SAM" id="MobiDB-lite"/>
    </source>
</evidence>
<dbReference type="AlphaFoldDB" id="A0ABC9XUH8"/>
<dbReference type="SMART" id="SM00355">
    <property type="entry name" value="ZnF_C2H2"/>
    <property type="match status" value="2"/>
</dbReference>
<dbReference type="SUPFAM" id="SSF57667">
    <property type="entry name" value="beta-beta-alpha zinc fingers"/>
    <property type="match status" value="2"/>
</dbReference>
<dbReference type="InterPro" id="IPR036236">
    <property type="entry name" value="Znf_C2H2_sf"/>
</dbReference>
<keyword evidence="6" id="KW-0539">Nucleus</keyword>
<evidence type="ECO:0000313" key="10">
    <source>
        <dbReference type="Proteomes" id="UP001623348"/>
    </source>
</evidence>
<sequence length="350" mass="35456">MGTVAGTGTAVPDITAGLSSTVTGIATGRGTIVLGVTTGASTARTGTVTEPHPGQDATPRPAPQMEPVPKAVLGAALAKPRRPVIACSVCQIRFNSEDTPGPAPPPAGETPDRPGEQPPAPAAPGAPGPPSPPVPPPAVATEASGGTRGDAAGGEEEEEKAKAKRLLYCALCKVAVNSLSQLEAHNKGTKHKTLVEARSGLGPIRAFPRLGGAAGTPPAEAPERSFHCQICNVRLNSELQLKQHISSRRHRDGVAGKPNPLLSRHKKPRTPPELAPLPFPKELPKALAGGGLLPPPLALAAAAAAMAAPPLALRPPGPPLLPGPPLAPALLRPAPGPLRPAHAPLLFSPY</sequence>
<feature type="region of interest" description="Disordered" evidence="7">
    <location>
        <begin position="42"/>
        <end position="66"/>
    </location>
</feature>
<keyword evidence="10" id="KW-1185">Reference proteome</keyword>
<proteinExistence type="predicted"/>
<dbReference type="FunFam" id="3.30.160.60:FF:000293">
    <property type="entry name" value="zinc finger protein 385B isoform X3"/>
    <property type="match status" value="1"/>
</dbReference>
<evidence type="ECO:0000256" key="4">
    <source>
        <dbReference type="ARBA" id="ARBA00022771"/>
    </source>
</evidence>
<keyword evidence="2" id="KW-0479">Metal-binding</keyword>
<keyword evidence="3" id="KW-0677">Repeat</keyword>
<evidence type="ECO:0000256" key="3">
    <source>
        <dbReference type="ARBA" id="ARBA00022737"/>
    </source>
</evidence>
<comment type="subcellular location">
    <subcellularLocation>
        <location evidence="1">Nucleus</location>
    </subcellularLocation>
</comment>
<evidence type="ECO:0000256" key="2">
    <source>
        <dbReference type="ARBA" id="ARBA00022723"/>
    </source>
</evidence>
<feature type="domain" description="C2H2-type" evidence="8">
    <location>
        <begin position="228"/>
        <end position="250"/>
    </location>
</feature>
<keyword evidence="5" id="KW-0862">Zinc</keyword>
<name>A0ABC9XUH8_GRUJA</name>
<dbReference type="PANTHER" id="PTHR23067">
    <property type="entry name" value="DOUBLE-STRANDED RNA-BINDING ZINC FINGER PROTEIN"/>
    <property type="match status" value="1"/>
</dbReference>
<dbReference type="FunFam" id="3.30.160.60:FF:000276">
    <property type="entry name" value="zinc finger protein 385A isoform X3"/>
    <property type="match status" value="1"/>
</dbReference>
<dbReference type="InterPro" id="IPR003604">
    <property type="entry name" value="Matrin/U1-like-C_Znf_C2H2"/>
</dbReference>
<evidence type="ECO:0000256" key="6">
    <source>
        <dbReference type="ARBA" id="ARBA00023242"/>
    </source>
</evidence>
<comment type="caution">
    <text evidence="9">The sequence shown here is derived from an EMBL/GenBank/DDBJ whole genome shotgun (WGS) entry which is preliminary data.</text>
</comment>
<evidence type="ECO:0000256" key="1">
    <source>
        <dbReference type="ARBA" id="ARBA00004123"/>
    </source>
</evidence>
<dbReference type="InterPro" id="IPR051845">
    <property type="entry name" value="Znf385"/>
</dbReference>
<evidence type="ECO:0000259" key="8">
    <source>
        <dbReference type="PROSITE" id="PS00028"/>
    </source>
</evidence>
<dbReference type="PROSITE" id="PS00028">
    <property type="entry name" value="ZINC_FINGER_C2H2_1"/>
    <property type="match status" value="1"/>
</dbReference>
<dbReference type="Pfam" id="PF12874">
    <property type="entry name" value="zf-met"/>
    <property type="match status" value="2"/>
</dbReference>
<organism evidence="9 10">
    <name type="scientific">Grus japonensis</name>
    <name type="common">Japanese crane</name>
    <name type="synonym">Red-crowned crane</name>
    <dbReference type="NCBI Taxonomy" id="30415"/>
    <lineage>
        <taxon>Eukaryota</taxon>
        <taxon>Metazoa</taxon>
        <taxon>Chordata</taxon>
        <taxon>Craniata</taxon>
        <taxon>Vertebrata</taxon>
        <taxon>Euteleostomi</taxon>
        <taxon>Archelosauria</taxon>
        <taxon>Archosauria</taxon>
        <taxon>Dinosauria</taxon>
        <taxon>Saurischia</taxon>
        <taxon>Theropoda</taxon>
        <taxon>Coelurosauria</taxon>
        <taxon>Aves</taxon>
        <taxon>Neognathae</taxon>
        <taxon>Neoaves</taxon>
        <taxon>Gruiformes</taxon>
        <taxon>Gruidae</taxon>
        <taxon>Grus</taxon>
    </lineage>
</organism>
<feature type="compositionally biased region" description="Pro residues" evidence="7">
    <location>
        <begin position="116"/>
        <end position="138"/>
    </location>
</feature>
<evidence type="ECO:0000313" key="9">
    <source>
        <dbReference type="EMBL" id="GAB0201408.1"/>
    </source>
</evidence>
<accession>A0ABC9XUH8</accession>
<dbReference type="PANTHER" id="PTHR23067:SF13">
    <property type="entry name" value="ZINC FINGER PROTEIN 385A"/>
    <property type="match status" value="1"/>
</dbReference>
<dbReference type="GO" id="GO:0008270">
    <property type="term" value="F:zinc ion binding"/>
    <property type="evidence" value="ECO:0007669"/>
    <property type="project" value="UniProtKB-KW"/>
</dbReference>
<protein>
    <submittedName>
        <fullName evidence="9">Zinc finger protein 385A</fullName>
    </submittedName>
</protein>
<dbReference type="EMBL" id="BAAFJT010000031">
    <property type="protein sequence ID" value="GAB0201408.1"/>
    <property type="molecule type" value="Genomic_DNA"/>
</dbReference>
<dbReference type="Proteomes" id="UP001623348">
    <property type="component" value="Unassembled WGS sequence"/>
</dbReference>
<dbReference type="SMART" id="SM00451">
    <property type="entry name" value="ZnF_U1"/>
    <property type="match status" value="2"/>
</dbReference>
<feature type="region of interest" description="Disordered" evidence="7">
    <location>
        <begin position="95"/>
        <end position="158"/>
    </location>
</feature>
<dbReference type="GO" id="GO:0005634">
    <property type="term" value="C:nucleus"/>
    <property type="evidence" value="ECO:0007669"/>
    <property type="project" value="UniProtKB-SubCell"/>
</dbReference>
<evidence type="ECO:0000256" key="5">
    <source>
        <dbReference type="ARBA" id="ARBA00022833"/>
    </source>
</evidence>
<reference evidence="9 10" key="1">
    <citation type="submission" date="2024-06" db="EMBL/GenBank/DDBJ databases">
        <title>The draft genome of Grus japonensis, version 3.</title>
        <authorList>
            <person name="Nabeshima K."/>
            <person name="Suzuki S."/>
            <person name="Onuma M."/>
        </authorList>
    </citation>
    <scope>NUCLEOTIDE SEQUENCE [LARGE SCALE GENOMIC DNA]</scope>
    <source>
        <strain evidence="9 10">451A</strain>
    </source>
</reference>
<dbReference type="Gene3D" id="3.30.160.60">
    <property type="entry name" value="Classic Zinc Finger"/>
    <property type="match status" value="2"/>
</dbReference>
<keyword evidence="4" id="KW-0863">Zinc-finger</keyword>
<dbReference type="InterPro" id="IPR013087">
    <property type="entry name" value="Znf_C2H2_type"/>
</dbReference>
<gene>
    <name evidence="9" type="ORF">GRJ2_002606400</name>
</gene>
<feature type="region of interest" description="Disordered" evidence="7">
    <location>
        <begin position="244"/>
        <end position="278"/>
    </location>
</feature>